<keyword evidence="5" id="KW-1185">Reference proteome</keyword>
<evidence type="ECO:0000313" key="6">
    <source>
        <dbReference type="RefSeq" id="XP_028036443.1"/>
    </source>
</evidence>
<keyword evidence="3 4" id="KW-0143">Chaperone</keyword>
<dbReference type="AlphaFoldDB" id="A0A6J2K4A9"/>
<evidence type="ECO:0000256" key="3">
    <source>
        <dbReference type="ARBA" id="ARBA00023186"/>
    </source>
</evidence>
<dbReference type="GeneID" id="114247638"/>
<keyword evidence="2 4" id="KW-0496">Mitochondrion</keyword>
<dbReference type="GO" id="GO:0006099">
    <property type="term" value="P:tricarboxylic acid cycle"/>
    <property type="evidence" value="ECO:0007669"/>
    <property type="project" value="TreeGrafter"/>
</dbReference>
<dbReference type="Gene3D" id="1.10.150.250">
    <property type="entry name" value="Flavinator of succinate dehydrogenase"/>
    <property type="match status" value="1"/>
</dbReference>
<proteinExistence type="inferred from homology"/>
<dbReference type="PANTHER" id="PTHR12469">
    <property type="entry name" value="PROTEIN EMI5 HOMOLOG, MITOCHONDRIAL"/>
    <property type="match status" value="1"/>
</dbReference>
<sequence length="148" mass="17671">MNLIKMLHTRTLNLAYNALKNVKKVAFSSDTTNNMDTTYMEIPLYDVEKQQPLEKRKARLHYQSRKRGMLENDLLLSTFAKKYLNGFNEKQTMMYDRLINSPSNDWDIFYWIVEKKPTPKEFDNEIMDLLKKHAKNEDKIALRQPDLH</sequence>
<dbReference type="GO" id="GO:0006121">
    <property type="term" value="P:mitochondrial electron transport, succinate to ubiquinone"/>
    <property type="evidence" value="ECO:0007669"/>
    <property type="project" value="UniProtKB-UniRule"/>
</dbReference>
<protein>
    <recommendedName>
        <fullName evidence="4">Succinate dehydrogenase assembly factor 2, mitochondrial</fullName>
        <shortName evidence="4">SDH assembly factor 2</shortName>
        <shortName evidence="4">SDHAF2</shortName>
    </recommendedName>
</protein>
<dbReference type="PANTHER" id="PTHR12469:SF2">
    <property type="entry name" value="SUCCINATE DEHYDROGENASE ASSEMBLY FACTOR 2, MITOCHONDRIAL"/>
    <property type="match status" value="1"/>
</dbReference>
<dbReference type="InterPro" id="IPR005631">
    <property type="entry name" value="SDH"/>
</dbReference>
<dbReference type="InterPro" id="IPR036714">
    <property type="entry name" value="SDH_sf"/>
</dbReference>
<comment type="similarity">
    <text evidence="4">Belongs to the SDHAF2 family.</text>
</comment>
<comment type="subunit">
    <text evidence="4">Interacts with the flavoprotein subunit within the SDH catalytic dimer.</text>
</comment>
<evidence type="ECO:0000313" key="5">
    <source>
        <dbReference type="Proteomes" id="UP000504629"/>
    </source>
</evidence>
<name>A0A6J2K4A9_BOMMA</name>
<dbReference type="RefSeq" id="XP_028036443.1">
    <property type="nucleotide sequence ID" value="XM_028180642.1"/>
</dbReference>
<reference evidence="6" key="1">
    <citation type="submission" date="2025-08" db="UniProtKB">
        <authorList>
            <consortium name="RefSeq"/>
        </authorList>
    </citation>
    <scope>IDENTIFICATION</scope>
    <source>
        <tissue evidence="6">Silk gland</tissue>
    </source>
</reference>
<dbReference type="GO" id="GO:0005759">
    <property type="term" value="C:mitochondrial matrix"/>
    <property type="evidence" value="ECO:0007669"/>
    <property type="project" value="UniProtKB-SubCell"/>
</dbReference>
<dbReference type="HAMAP" id="MF_03057">
    <property type="entry name" value="SDHAF2"/>
    <property type="match status" value="1"/>
</dbReference>
<dbReference type="SUPFAM" id="SSF109910">
    <property type="entry name" value="YgfY-like"/>
    <property type="match status" value="1"/>
</dbReference>
<gene>
    <name evidence="6" type="primary">LOC114247638</name>
</gene>
<evidence type="ECO:0000256" key="1">
    <source>
        <dbReference type="ARBA" id="ARBA00004305"/>
    </source>
</evidence>
<dbReference type="InterPro" id="IPR028882">
    <property type="entry name" value="SDHAF2"/>
</dbReference>
<dbReference type="FunFam" id="1.10.150.250:FF:000002">
    <property type="entry name" value="Succinate dehydrogenase assembly factor 2, mitochondrial"/>
    <property type="match status" value="1"/>
</dbReference>
<organism evidence="5 6">
    <name type="scientific">Bombyx mandarina</name>
    <name type="common">Wild silk moth</name>
    <name type="synonym">Wild silkworm</name>
    <dbReference type="NCBI Taxonomy" id="7092"/>
    <lineage>
        <taxon>Eukaryota</taxon>
        <taxon>Metazoa</taxon>
        <taxon>Ecdysozoa</taxon>
        <taxon>Arthropoda</taxon>
        <taxon>Hexapoda</taxon>
        <taxon>Insecta</taxon>
        <taxon>Pterygota</taxon>
        <taxon>Neoptera</taxon>
        <taxon>Endopterygota</taxon>
        <taxon>Lepidoptera</taxon>
        <taxon>Glossata</taxon>
        <taxon>Ditrysia</taxon>
        <taxon>Bombycoidea</taxon>
        <taxon>Bombycidae</taxon>
        <taxon>Bombycinae</taxon>
        <taxon>Bombyx</taxon>
    </lineage>
</organism>
<evidence type="ECO:0000256" key="2">
    <source>
        <dbReference type="ARBA" id="ARBA00023128"/>
    </source>
</evidence>
<comment type="subcellular location">
    <subcellularLocation>
        <location evidence="1 4">Mitochondrion matrix</location>
    </subcellularLocation>
</comment>
<dbReference type="Proteomes" id="UP000504629">
    <property type="component" value="Unplaced"/>
</dbReference>
<comment type="function">
    <text evidence="4">Plays an essential role in the assembly of succinate dehydrogenase (SDH), an enzyme complex (also referred to as respiratory complex II) that is a component of both the tricarboxylic acid (TCA) cycle and the mitochondrial electron transport chain, and which couples the oxidation of succinate to fumarate with the reduction of ubiquinone (coenzyme Q) to ubiquinol. Required for flavinylation (covalent attachment of FAD) of the flavoprotein subunit of the SDH catalytic dimer.</text>
</comment>
<dbReference type="OrthoDB" id="284292at2759"/>
<evidence type="ECO:0000256" key="4">
    <source>
        <dbReference type="HAMAP-Rule" id="MF_03057"/>
    </source>
</evidence>
<dbReference type="Pfam" id="PF03937">
    <property type="entry name" value="Sdh5"/>
    <property type="match status" value="1"/>
</dbReference>
<dbReference type="GO" id="GO:0034553">
    <property type="term" value="P:mitochondrial respiratory chain complex II assembly"/>
    <property type="evidence" value="ECO:0007669"/>
    <property type="project" value="TreeGrafter"/>
</dbReference>
<accession>A0A6J2K4A9</accession>
<dbReference type="KEGG" id="bman:114247638"/>